<dbReference type="SUPFAM" id="SSF47113">
    <property type="entry name" value="Histone-fold"/>
    <property type="match status" value="1"/>
</dbReference>
<dbReference type="Gene3D" id="1.10.20.10">
    <property type="entry name" value="Histone, subunit A"/>
    <property type="match status" value="1"/>
</dbReference>
<evidence type="ECO:0000313" key="9">
    <source>
        <dbReference type="WBParaSite" id="HDID_0000307701-mRNA-1"/>
    </source>
</evidence>
<feature type="domain" description="Core Histone H2A/H2B/H3" evidence="4">
    <location>
        <begin position="57"/>
        <end position="143"/>
    </location>
</feature>
<evidence type="ECO:0000313" key="8">
    <source>
        <dbReference type="Proteomes" id="UP000321570"/>
    </source>
</evidence>
<evidence type="ECO:0000313" key="6">
    <source>
        <dbReference type="EMBL" id="VUZ52768.1"/>
    </source>
</evidence>
<evidence type="ECO:0000256" key="3">
    <source>
        <dbReference type="ARBA" id="ARBA00022454"/>
    </source>
</evidence>
<dbReference type="InterPro" id="IPR009072">
    <property type="entry name" value="Histone-fold"/>
</dbReference>
<gene>
    <name evidence="5" type="ORF">HDID_LOCUS3075</name>
    <name evidence="6" type="ORF">WMSIL1_LOCUS11162</name>
</gene>
<dbReference type="InterPro" id="IPR000164">
    <property type="entry name" value="Histone_H3/CENP-A"/>
</dbReference>
<dbReference type="PRINTS" id="PR00622">
    <property type="entry name" value="HISTONEH3"/>
</dbReference>
<reference evidence="6 8" key="3">
    <citation type="submission" date="2019-07" db="EMBL/GenBank/DDBJ databases">
        <authorList>
            <person name="Jastrzebski P J."/>
            <person name="Paukszto L."/>
            <person name="Jastrzebski P J."/>
        </authorList>
    </citation>
    <scope>NUCLEOTIDE SEQUENCE [LARGE SCALE GENOMIC DNA]</scope>
    <source>
        <strain evidence="6 8">WMS-il1</strain>
    </source>
</reference>
<dbReference type="InterPro" id="IPR007125">
    <property type="entry name" value="H2A/H2B/H3"/>
</dbReference>
<sequence>MHADFEVVEIPKVARTKQTARKTTGGKAPRKSLVATAARKSVPSTNRVKKPHRYRPGIVALREIRRYQKSTELLIRKVPFQRLVRELTQSFRLDLRFQSAAIGALQEAAEAYLVGLFEDTNLCAIHAKRVTIMPKDISLARRIRGERS</sequence>
<dbReference type="Proteomes" id="UP000274504">
    <property type="component" value="Unassembled WGS sequence"/>
</dbReference>
<comment type="subcellular location">
    <subcellularLocation>
        <location evidence="1">Chromosome</location>
    </subcellularLocation>
</comment>
<name>A0A0R3SE98_HYMDI</name>
<dbReference type="CDD" id="cd22911">
    <property type="entry name" value="HFD_H3"/>
    <property type="match status" value="1"/>
</dbReference>
<dbReference type="GO" id="GO:0046982">
    <property type="term" value="F:protein heterodimerization activity"/>
    <property type="evidence" value="ECO:0007669"/>
    <property type="project" value="InterPro"/>
</dbReference>
<keyword evidence="3" id="KW-0158">Chromosome</keyword>
<dbReference type="SMART" id="SM00428">
    <property type="entry name" value="H3"/>
    <property type="match status" value="1"/>
</dbReference>
<evidence type="ECO:0000259" key="4">
    <source>
        <dbReference type="Pfam" id="PF00125"/>
    </source>
</evidence>
<reference evidence="9" key="1">
    <citation type="submission" date="2017-02" db="UniProtKB">
        <authorList>
            <consortium name="WormBaseParasite"/>
        </authorList>
    </citation>
    <scope>IDENTIFICATION</scope>
</reference>
<dbReference type="Pfam" id="PF00125">
    <property type="entry name" value="Histone"/>
    <property type="match status" value="1"/>
</dbReference>
<dbReference type="GO" id="GO:0005654">
    <property type="term" value="C:nucleoplasm"/>
    <property type="evidence" value="ECO:0007669"/>
    <property type="project" value="UniProtKB-ARBA"/>
</dbReference>
<evidence type="ECO:0000256" key="1">
    <source>
        <dbReference type="ARBA" id="ARBA00004286"/>
    </source>
</evidence>
<dbReference type="OrthoDB" id="6268231at2759"/>
<dbReference type="EMBL" id="CABIJS010000521">
    <property type="protein sequence ID" value="VUZ52768.1"/>
    <property type="molecule type" value="Genomic_DNA"/>
</dbReference>
<protein>
    <submittedName>
        <fullName evidence="9">Histone domain-containing protein</fullName>
    </submittedName>
</protein>
<comment type="similarity">
    <text evidence="2">Belongs to the histone H3 family.</text>
</comment>
<dbReference type="Proteomes" id="UP000321570">
    <property type="component" value="Unassembled WGS sequence"/>
</dbReference>
<accession>A0A0R3SE98</accession>
<evidence type="ECO:0000313" key="5">
    <source>
        <dbReference type="EMBL" id="VDL27024.1"/>
    </source>
</evidence>
<dbReference type="EMBL" id="UYSG01000866">
    <property type="protein sequence ID" value="VDL27024.1"/>
    <property type="molecule type" value="Genomic_DNA"/>
</dbReference>
<organism evidence="9">
    <name type="scientific">Hymenolepis diminuta</name>
    <name type="common">Rat tapeworm</name>
    <dbReference type="NCBI Taxonomy" id="6216"/>
    <lineage>
        <taxon>Eukaryota</taxon>
        <taxon>Metazoa</taxon>
        <taxon>Spiralia</taxon>
        <taxon>Lophotrochozoa</taxon>
        <taxon>Platyhelminthes</taxon>
        <taxon>Cestoda</taxon>
        <taxon>Eucestoda</taxon>
        <taxon>Cyclophyllidea</taxon>
        <taxon>Hymenolepididae</taxon>
        <taxon>Hymenolepis</taxon>
    </lineage>
</organism>
<dbReference type="AlphaFoldDB" id="A0A0R3SE98"/>
<evidence type="ECO:0000256" key="2">
    <source>
        <dbReference type="ARBA" id="ARBA00010343"/>
    </source>
</evidence>
<dbReference type="STRING" id="6216.A0A0R3SE98"/>
<reference evidence="5 7" key="2">
    <citation type="submission" date="2018-11" db="EMBL/GenBank/DDBJ databases">
        <authorList>
            <consortium name="Pathogen Informatics"/>
        </authorList>
    </citation>
    <scope>NUCLEOTIDE SEQUENCE [LARGE SCALE GENOMIC DNA]</scope>
</reference>
<dbReference type="GO" id="GO:0003677">
    <property type="term" value="F:DNA binding"/>
    <property type="evidence" value="ECO:0007669"/>
    <property type="project" value="InterPro"/>
</dbReference>
<dbReference type="PANTHER" id="PTHR11426">
    <property type="entry name" value="HISTONE H3"/>
    <property type="match status" value="1"/>
</dbReference>
<dbReference type="GO" id="GO:0030527">
    <property type="term" value="F:structural constituent of chromatin"/>
    <property type="evidence" value="ECO:0007669"/>
    <property type="project" value="InterPro"/>
</dbReference>
<dbReference type="WBParaSite" id="HDID_0000307701-mRNA-1">
    <property type="protein sequence ID" value="HDID_0000307701-mRNA-1"/>
    <property type="gene ID" value="HDID_0000307701"/>
</dbReference>
<dbReference type="FunFam" id="1.10.20.10:FF:000001">
    <property type="entry name" value="Histone H3"/>
    <property type="match status" value="1"/>
</dbReference>
<proteinExistence type="inferred from homology"/>
<dbReference type="GO" id="GO:0000786">
    <property type="term" value="C:nucleosome"/>
    <property type="evidence" value="ECO:0007669"/>
    <property type="project" value="InterPro"/>
</dbReference>
<keyword evidence="8" id="KW-1185">Reference proteome</keyword>
<evidence type="ECO:0000313" key="7">
    <source>
        <dbReference type="Proteomes" id="UP000274504"/>
    </source>
</evidence>